<dbReference type="Gene3D" id="3.30.2090.10">
    <property type="entry name" value="Multidrug efflux transporter AcrB TolC docking domain, DN and DC subdomains"/>
    <property type="match status" value="2"/>
</dbReference>
<keyword evidence="5 9" id="KW-0997">Cell inner membrane</keyword>
<evidence type="ECO:0000256" key="8">
    <source>
        <dbReference type="ARBA" id="ARBA00023136"/>
    </source>
</evidence>
<dbReference type="InterPro" id="IPR004764">
    <property type="entry name" value="MdtF-like"/>
</dbReference>
<dbReference type="Gene3D" id="3.30.70.1320">
    <property type="entry name" value="Multidrug efflux transporter AcrB pore domain like"/>
    <property type="match status" value="1"/>
</dbReference>
<sequence>MLSSFFIARPIFAWVLSICIMALGTISILTLPIEQYPDIAPPGVNVTANYPGASAKTVEDSVTQILEQQIKGIDGLLYFSSSSSSAGQARISLSFNQKTNPDTAQVQVQNAVNQALSRLPQEVQQQGITVTKSQGDSLLVFALYDESNTRTSVDISDYMVSTLQDPLSRVDGVGEITVFGAQYAMRIWLDPHKLNSYGLMPSDVRTAIEAQNAQITAGELGALPTREGQALNATVTALSRLQTVNQFENIILRTQTNGAVVLLKDVARVERGAESYQTSTRLNGKPASGMSIQLASGANALETAERVKAEVTRLTGSMPSGLKVAYPRDSTPFVEASVKGVIKTLAEAIVLVIIVMFLFLQSWRATLIPAIAVPVVLLGTFGVLSILGYSINTLTLFAMVLAIGLLVDDAIVVVENVERVMHEQNLDARQATLISMKEISGALVGIAMVLAAVFLPMAFFGGSVGIIYRQFSVTLVSAMVLSAIVALTLSPALCATLLKPANEKHKQRKFFTWFNRKVEQGQSGYRTKLLAVLGKPKIFMVIFLGITALLGWQYTRMNTGFLPQEDQGSVMVQFSTPVGTTLAETEQVGNQIADYFLTKEKDNLNVIFMVMGRNNAGSGQNVGMAFAGLKHWDDREGSENTAEAVIARANSYFKSLRNARVQVLSPAAVRGLGQSSGFELWLQDAENKGRDALLAAQNTVLKAASADSGLAAVRLNSLEDKAQLQVDIDQRKASALGLAQADISNTLSSAWGGSYINDFIDQGRVKRVYMQGDAIYRSLPQDIGQWYVRGATGQMTPFSSFSSVKWQMGPQMLQRFNGLSAVQIQGSAATGESSGGAMDKMQQLVDQQQGFNLQWSGLSYQEKLAGGQTIWLYLASIIFIFLCLAALYESWSIPVSVMLVIPLGLIGAVVAASLAGFVNDIYFQVAMLTTIGLSAKNAILIVEFAAAKLEAGQALMEAIIEGAGQRLRPIIMTSLAFVAGVLPLAVSTGAGAVSRKEIGIAVTGGMISGTLLSIFFVPLFFLLVRRLTNKLNAKKAK</sequence>
<accession>A0A1V2UV81</accession>
<feature type="transmembrane region" description="Helical" evidence="9">
    <location>
        <begin position="921"/>
        <end position="946"/>
    </location>
</feature>
<feature type="transmembrane region" description="Helical" evidence="9">
    <location>
        <begin position="394"/>
        <end position="414"/>
    </location>
</feature>
<evidence type="ECO:0000256" key="3">
    <source>
        <dbReference type="ARBA" id="ARBA00022448"/>
    </source>
</evidence>
<feature type="transmembrane region" description="Helical" evidence="9">
    <location>
        <begin position="442"/>
        <end position="468"/>
    </location>
</feature>
<feature type="transmembrane region" description="Helical" evidence="9">
    <location>
        <begin position="895"/>
        <end position="915"/>
    </location>
</feature>
<dbReference type="InterPro" id="IPR027463">
    <property type="entry name" value="AcrB_DN_DC_subdom"/>
</dbReference>
<feature type="transmembrane region" description="Helical" evidence="9">
    <location>
        <begin position="12"/>
        <end position="33"/>
    </location>
</feature>
<dbReference type="FunFam" id="3.30.2090.10:FF:000002">
    <property type="entry name" value="Efflux pump membrane transporter"/>
    <property type="match status" value="1"/>
</dbReference>
<keyword evidence="3 9" id="KW-0813">Transport</keyword>
<evidence type="ECO:0000256" key="4">
    <source>
        <dbReference type="ARBA" id="ARBA00022475"/>
    </source>
</evidence>
<feature type="transmembrane region" description="Helical" evidence="9">
    <location>
        <begin position="538"/>
        <end position="555"/>
    </location>
</feature>
<dbReference type="EMBL" id="LFZS01000008">
    <property type="protein sequence ID" value="ONN53854.1"/>
    <property type="molecule type" value="Genomic_DNA"/>
</dbReference>
<proteinExistence type="inferred from homology"/>
<comment type="subcellular location">
    <subcellularLocation>
        <location evidence="1 9">Cell inner membrane</location>
        <topology evidence="1 9">Multi-pass membrane protein</topology>
    </subcellularLocation>
</comment>
<feature type="transmembrane region" description="Helical" evidence="9">
    <location>
        <begin position="998"/>
        <end position="1024"/>
    </location>
</feature>
<dbReference type="SUPFAM" id="SSF82714">
    <property type="entry name" value="Multidrug efflux transporter AcrB TolC docking domain, DN and DC subdomains"/>
    <property type="match status" value="2"/>
</dbReference>
<dbReference type="GO" id="GO:0042910">
    <property type="term" value="F:xenobiotic transmembrane transporter activity"/>
    <property type="evidence" value="ECO:0007669"/>
    <property type="project" value="TreeGrafter"/>
</dbReference>
<evidence type="ECO:0000313" key="10">
    <source>
        <dbReference type="EMBL" id="ONN53854.1"/>
    </source>
</evidence>
<dbReference type="SUPFAM" id="SSF82866">
    <property type="entry name" value="Multidrug efflux transporter AcrB transmembrane domain"/>
    <property type="match status" value="2"/>
</dbReference>
<keyword evidence="7 9" id="KW-1133">Transmembrane helix</keyword>
<evidence type="ECO:0000256" key="2">
    <source>
        <dbReference type="ARBA" id="ARBA00010942"/>
    </source>
</evidence>
<dbReference type="PANTHER" id="PTHR32063:SF32">
    <property type="entry name" value="AMINOGLYCOSIDE EFFLUX PUMP-RELATED"/>
    <property type="match status" value="1"/>
</dbReference>
<feature type="transmembrane region" description="Helical" evidence="9">
    <location>
        <begin position="967"/>
        <end position="986"/>
    </location>
</feature>
<keyword evidence="11" id="KW-1185">Reference proteome</keyword>
<evidence type="ECO:0000256" key="1">
    <source>
        <dbReference type="ARBA" id="ARBA00004429"/>
    </source>
</evidence>
<feature type="transmembrane region" description="Helical" evidence="9">
    <location>
        <begin position="870"/>
        <end position="888"/>
    </location>
</feature>
<dbReference type="Pfam" id="PF00873">
    <property type="entry name" value="ACR_tran"/>
    <property type="match status" value="1"/>
</dbReference>
<dbReference type="NCBIfam" id="TIGR00915">
    <property type="entry name" value="2A0602"/>
    <property type="match status" value="1"/>
</dbReference>
<dbReference type="FunFam" id="3.30.70.1430:FF:000001">
    <property type="entry name" value="Efflux pump membrane transporter"/>
    <property type="match status" value="1"/>
</dbReference>
<evidence type="ECO:0000313" key="11">
    <source>
        <dbReference type="Proteomes" id="UP000189376"/>
    </source>
</evidence>
<comment type="similarity">
    <text evidence="2 9">Belongs to the resistance-nodulation-cell division (RND) (TC 2.A.6) family.</text>
</comment>
<dbReference type="AlphaFoldDB" id="A0A1V2UV81"/>
<name>A0A1V2UV81_9GAMM</name>
<dbReference type="Proteomes" id="UP000189376">
    <property type="component" value="Unassembled WGS sequence"/>
</dbReference>
<keyword evidence="4" id="KW-1003">Cell membrane</keyword>
<comment type="caution">
    <text evidence="10">The sequence shown here is derived from an EMBL/GenBank/DDBJ whole genome shotgun (WGS) entry which is preliminary data.</text>
</comment>
<keyword evidence="8 9" id="KW-0472">Membrane</keyword>
<dbReference type="GO" id="GO:0009636">
    <property type="term" value="P:response to toxic substance"/>
    <property type="evidence" value="ECO:0007669"/>
    <property type="project" value="UniProtKB-ARBA"/>
</dbReference>
<dbReference type="Gene3D" id="3.30.70.1440">
    <property type="entry name" value="Multidrug efflux transporter AcrB pore domain"/>
    <property type="match status" value="1"/>
</dbReference>
<dbReference type="Gene3D" id="3.30.70.1430">
    <property type="entry name" value="Multidrug efflux transporter AcrB pore domain"/>
    <property type="match status" value="2"/>
</dbReference>
<organism evidence="10 11">
    <name type="scientific">Acinetobacter genomosp. 33YU</name>
    <dbReference type="NCBI Taxonomy" id="1675530"/>
    <lineage>
        <taxon>Bacteria</taxon>
        <taxon>Pseudomonadati</taxon>
        <taxon>Pseudomonadota</taxon>
        <taxon>Gammaproteobacteria</taxon>
        <taxon>Moraxellales</taxon>
        <taxon>Moraxellaceae</taxon>
        <taxon>Acinetobacter</taxon>
    </lineage>
</organism>
<protein>
    <recommendedName>
        <fullName evidence="9">Efflux pump membrane transporter</fullName>
    </recommendedName>
</protein>
<evidence type="ECO:0000256" key="6">
    <source>
        <dbReference type="ARBA" id="ARBA00022692"/>
    </source>
</evidence>
<evidence type="ECO:0000256" key="9">
    <source>
        <dbReference type="RuleBase" id="RU364070"/>
    </source>
</evidence>
<dbReference type="Gene3D" id="1.20.1640.10">
    <property type="entry name" value="Multidrug efflux transporter AcrB transmembrane domain"/>
    <property type="match status" value="2"/>
</dbReference>
<keyword evidence="6 9" id="KW-0812">Transmembrane</keyword>
<dbReference type="GO" id="GO:0015562">
    <property type="term" value="F:efflux transmembrane transporter activity"/>
    <property type="evidence" value="ECO:0007669"/>
    <property type="project" value="InterPro"/>
</dbReference>
<dbReference type="SUPFAM" id="SSF82693">
    <property type="entry name" value="Multidrug efflux transporter AcrB pore domain, PN1, PN2, PC1 and PC2 subdomains"/>
    <property type="match status" value="4"/>
</dbReference>
<dbReference type="NCBIfam" id="NF000282">
    <property type="entry name" value="RND_permease_1"/>
    <property type="match status" value="1"/>
</dbReference>
<gene>
    <name evidence="10" type="ORF">AC058_13290</name>
</gene>
<reference evidence="10 11" key="1">
    <citation type="submission" date="2015-07" db="EMBL/GenBank/DDBJ databases">
        <title>Acinetobacter yuneri, a novel member of Acinetobacter calcoaceticus-Acinetobacter baumannii complex isolated from clinical specimen.</title>
        <authorList>
            <person name="Yu Y."/>
        </authorList>
    </citation>
    <scope>NUCLEOTIDE SEQUENCE [LARGE SCALE GENOMIC DNA]</scope>
    <source>
        <strain evidence="10 11">A362</strain>
    </source>
</reference>
<feature type="transmembrane region" description="Helical" evidence="9">
    <location>
        <begin position="474"/>
        <end position="498"/>
    </location>
</feature>
<evidence type="ECO:0000256" key="5">
    <source>
        <dbReference type="ARBA" id="ARBA00022519"/>
    </source>
</evidence>
<feature type="transmembrane region" description="Helical" evidence="9">
    <location>
        <begin position="340"/>
        <end position="360"/>
    </location>
</feature>
<dbReference type="PANTHER" id="PTHR32063">
    <property type="match status" value="1"/>
</dbReference>
<dbReference type="InterPro" id="IPR001036">
    <property type="entry name" value="Acrflvin-R"/>
</dbReference>
<dbReference type="GO" id="GO:0005886">
    <property type="term" value="C:plasma membrane"/>
    <property type="evidence" value="ECO:0007669"/>
    <property type="project" value="UniProtKB-SubCell"/>
</dbReference>
<dbReference type="PRINTS" id="PR00702">
    <property type="entry name" value="ACRIFLAVINRP"/>
</dbReference>
<evidence type="ECO:0000256" key="7">
    <source>
        <dbReference type="ARBA" id="ARBA00022989"/>
    </source>
</evidence>
<dbReference type="FunFam" id="1.20.1640.10:FF:000001">
    <property type="entry name" value="Efflux pump membrane transporter"/>
    <property type="match status" value="1"/>
</dbReference>
<dbReference type="RefSeq" id="WP_077169631.1">
    <property type="nucleotide sequence ID" value="NZ_LFZS01000008.1"/>
</dbReference>
<feature type="transmembrane region" description="Helical" evidence="9">
    <location>
        <begin position="367"/>
        <end position="388"/>
    </location>
</feature>